<name>A0A167B3J7_9BACL</name>
<reference evidence="7 8" key="1">
    <citation type="submission" date="2016-02" db="EMBL/GenBank/DDBJ databases">
        <title>Paenibacillus sp. LPB0068, isolated from Crassostrea gigas.</title>
        <authorList>
            <person name="Shin S.-K."/>
            <person name="Yi H."/>
        </authorList>
    </citation>
    <scope>NUCLEOTIDE SEQUENCE [LARGE SCALE GENOMIC DNA]</scope>
    <source>
        <strain evidence="7 8">LPB0068</strain>
    </source>
</reference>
<dbReference type="Pfam" id="PF03899">
    <property type="entry name" value="ATP-synt_I"/>
    <property type="match status" value="1"/>
</dbReference>
<evidence type="ECO:0000256" key="1">
    <source>
        <dbReference type="ARBA" id="ARBA00004651"/>
    </source>
</evidence>
<keyword evidence="3 6" id="KW-0812">Transmembrane</keyword>
<feature type="transmembrane region" description="Helical" evidence="6">
    <location>
        <begin position="71"/>
        <end position="90"/>
    </location>
</feature>
<keyword evidence="8" id="KW-1185">Reference proteome</keyword>
<dbReference type="Proteomes" id="UP000077134">
    <property type="component" value="Unassembled WGS sequence"/>
</dbReference>
<evidence type="ECO:0000313" key="8">
    <source>
        <dbReference type="Proteomes" id="UP000077134"/>
    </source>
</evidence>
<gene>
    <name evidence="7" type="ORF">PNBC_16955</name>
</gene>
<dbReference type="PANTHER" id="PTHR40035">
    <property type="entry name" value="ATP SYNTHASE PROTEIN I"/>
    <property type="match status" value="1"/>
</dbReference>
<evidence type="ECO:0000256" key="2">
    <source>
        <dbReference type="ARBA" id="ARBA00022475"/>
    </source>
</evidence>
<dbReference type="PANTHER" id="PTHR40035:SF1">
    <property type="entry name" value="ATP SYNTHASE PROTEIN I"/>
    <property type="match status" value="1"/>
</dbReference>
<dbReference type="InterPro" id="IPR005598">
    <property type="entry name" value="ATP_synth_I"/>
</dbReference>
<dbReference type="OrthoDB" id="2678639at2"/>
<evidence type="ECO:0000256" key="5">
    <source>
        <dbReference type="ARBA" id="ARBA00023136"/>
    </source>
</evidence>
<dbReference type="GO" id="GO:0005886">
    <property type="term" value="C:plasma membrane"/>
    <property type="evidence" value="ECO:0007669"/>
    <property type="project" value="UniProtKB-SubCell"/>
</dbReference>
<dbReference type="EMBL" id="LSFN01000036">
    <property type="protein sequence ID" value="OAB71708.1"/>
    <property type="molecule type" value="Genomic_DNA"/>
</dbReference>
<dbReference type="KEGG" id="pcx:LPB68_13935"/>
<evidence type="ECO:0000256" key="3">
    <source>
        <dbReference type="ARBA" id="ARBA00022692"/>
    </source>
</evidence>
<protein>
    <submittedName>
        <fullName evidence="7">ATP synthase I</fullName>
    </submittedName>
</protein>
<comment type="subcellular location">
    <subcellularLocation>
        <location evidence="1">Cell membrane</location>
        <topology evidence="1">Multi-pass membrane protein</topology>
    </subcellularLocation>
</comment>
<feature type="transmembrane region" description="Helical" evidence="6">
    <location>
        <begin position="35"/>
        <end position="55"/>
    </location>
</feature>
<sequence>MDNTISIVNTVTRLSLLMMSALLVGWALYPEYRTVTSGMVLGIVVGLVNTSLLSLKVRKLADAIVTQKRQFGLGFVTRLCFSILAVMLAIKMDQFSIEATIAGLFLPQILTIPVAIYLSIRKKSS</sequence>
<evidence type="ECO:0000256" key="4">
    <source>
        <dbReference type="ARBA" id="ARBA00022989"/>
    </source>
</evidence>
<accession>A0A167B3J7</accession>
<comment type="caution">
    <text evidence="7">The sequence shown here is derived from an EMBL/GenBank/DDBJ whole genome shotgun (WGS) entry which is preliminary data.</text>
</comment>
<feature type="transmembrane region" description="Helical" evidence="6">
    <location>
        <begin position="7"/>
        <end position="29"/>
    </location>
</feature>
<evidence type="ECO:0000313" key="7">
    <source>
        <dbReference type="EMBL" id="OAB71708.1"/>
    </source>
</evidence>
<dbReference type="STRING" id="1763538.LPB68_13935"/>
<proteinExistence type="predicted"/>
<dbReference type="InterPro" id="IPR039072">
    <property type="entry name" value="ATP_synth_I_Bacilli"/>
</dbReference>
<keyword evidence="5 6" id="KW-0472">Membrane</keyword>
<keyword evidence="4 6" id="KW-1133">Transmembrane helix</keyword>
<dbReference type="AlphaFoldDB" id="A0A167B3J7"/>
<evidence type="ECO:0000256" key="6">
    <source>
        <dbReference type="SAM" id="Phobius"/>
    </source>
</evidence>
<keyword evidence="2" id="KW-1003">Cell membrane</keyword>
<dbReference type="RefSeq" id="WP_068660216.1">
    <property type="nucleotide sequence ID" value="NZ_LSFN01000036.1"/>
</dbReference>
<organism evidence="7 8">
    <name type="scientific">Paenibacillus crassostreae</name>
    <dbReference type="NCBI Taxonomy" id="1763538"/>
    <lineage>
        <taxon>Bacteria</taxon>
        <taxon>Bacillati</taxon>
        <taxon>Bacillota</taxon>
        <taxon>Bacilli</taxon>
        <taxon>Bacillales</taxon>
        <taxon>Paenibacillaceae</taxon>
        <taxon>Paenibacillus</taxon>
    </lineage>
</organism>
<feature type="transmembrane region" description="Helical" evidence="6">
    <location>
        <begin position="96"/>
        <end position="120"/>
    </location>
</feature>